<name>A0A161I2M9_9MICO</name>
<dbReference type="PANTHER" id="PTHR37816:SF1">
    <property type="entry name" value="TOXIN"/>
    <property type="match status" value="1"/>
</dbReference>
<dbReference type="KEGG" id="ido:I598_2428"/>
<proteinExistence type="predicted"/>
<evidence type="ECO:0000313" key="2">
    <source>
        <dbReference type="Proteomes" id="UP000076794"/>
    </source>
</evidence>
<dbReference type="SUPFAM" id="SSF52540">
    <property type="entry name" value="P-loop containing nucleoside triphosphate hydrolases"/>
    <property type="match status" value="1"/>
</dbReference>
<dbReference type="Proteomes" id="UP000076794">
    <property type="component" value="Chromosome"/>
</dbReference>
<dbReference type="STRING" id="1300344.I598_2428"/>
<keyword evidence="2" id="KW-1185">Reference proteome</keyword>
<dbReference type="AlphaFoldDB" id="A0A161I2M9"/>
<evidence type="ECO:0000313" key="1">
    <source>
        <dbReference type="EMBL" id="ANC31965.1"/>
    </source>
</evidence>
<dbReference type="PANTHER" id="PTHR37816">
    <property type="entry name" value="YALI0E33011P"/>
    <property type="match status" value="1"/>
</dbReference>
<dbReference type="OrthoDB" id="3199600at2"/>
<dbReference type="PATRIC" id="fig|1300344.3.peg.2435"/>
<gene>
    <name evidence="1" type="ORF">I598_2428</name>
</gene>
<reference evidence="1 2" key="1">
    <citation type="submission" date="2016-01" db="EMBL/GenBank/DDBJ databases">
        <title>Complete genome sequence of a soil Actinobacterium, Isoptericola dokdonensis DS-3.</title>
        <authorList>
            <person name="Kwon S.-K."/>
            <person name="Kim J.F."/>
        </authorList>
    </citation>
    <scope>NUCLEOTIDE SEQUENCE [LARGE SCALE GENOMIC DNA]</scope>
    <source>
        <strain evidence="1 2">DS-3</strain>
    </source>
</reference>
<dbReference type="InterPro" id="IPR027417">
    <property type="entry name" value="P-loop_NTPase"/>
</dbReference>
<dbReference type="Gene3D" id="3.40.50.300">
    <property type="entry name" value="P-loop containing nucleotide triphosphate hydrolases"/>
    <property type="match status" value="1"/>
</dbReference>
<dbReference type="InterPro" id="IPR052922">
    <property type="entry name" value="Cytidylate_Kinase-2"/>
</dbReference>
<dbReference type="EMBL" id="CP014209">
    <property type="protein sequence ID" value="ANC31965.1"/>
    <property type="molecule type" value="Genomic_DNA"/>
</dbReference>
<dbReference type="RefSeq" id="WP_068203166.1">
    <property type="nucleotide sequence ID" value="NZ_CP014209.1"/>
</dbReference>
<accession>A0A161I2M9</accession>
<protein>
    <submittedName>
        <fullName evidence="1">Topology modulation protein</fullName>
    </submittedName>
</protein>
<sequence>MPGRADPPALRRVVVAGSPGAGKSTLARRLAAVLDLPYTDIDALHHGPRWTPRPEFLDDVRALAASDAWVTEWLFPQARPVLLARAQAVVWLDLPPLLVMWQLLRRTVHRHVHRTELWAGNREAPLWTVLTEPNHVLRWAWRTRHDTAARVARFPHDAPHVVVVRLRSHREAERWLAGLTR</sequence>
<organism evidence="1 2">
    <name type="scientific">Isoptericola dokdonensis DS-3</name>
    <dbReference type="NCBI Taxonomy" id="1300344"/>
    <lineage>
        <taxon>Bacteria</taxon>
        <taxon>Bacillati</taxon>
        <taxon>Actinomycetota</taxon>
        <taxon>Actinomycetes</taxon>
        <taxon>Micrococcales</taxon>
        <taxon>Promicromonosporaceae</taxon>
        <taxon>Isoptericola</taxon>
    </lineage>
</organism>